<feature type="binding site" evidence="11">
    <location>
        <position position="49"/>
    </location>
    <ligand>
        <name>Zn(2+)</name>
        <dbReference type="ChEBI" id="CHEBI:29105"/>
    </ligand>
</feature>
<feature type="domain" description="ZAD" evidence="14">
    <location>
        <begin position="2"/>
        <end position="76"/>
    </location>
</feature>
<dbReference type="Pfam" id="PF00096">
    <property type="entry name" value="zf-C2H2"/>
    <property type="match status" value="2"/>
</dbReference>
<comment type="subcellular location">
    <subcellularLocation>
        <location evidence="1">Nucleus</location>
    </subcellularLocation>
</comment>
<dbReference type="GO" id="GO:0010468">
    <property type="term" value="P:regulation of gene expression"/>
    <property type="evidence" value="ECO:0007669"/>
    <property type="project" value="TreeGrafter"/>
</dbReference>
<dbReference type="PROSITE" id="PS50157">
    <property type="entry name" value="ZINC_FINGER_C2H2_2"/>
    <property type="match status" value="5"/>
</dbReference>
<feature type="binding site" evidence="11">
    <location>
        <position position="52"/>
    </location>
    <ligand>
        <name>Zn(2+)</name>
        <dbReference type="ChEBI" id="CHEBI:29105"/>
    </ligand>
</feature>
<dbReference type="FunFam" id="3.30.160.60:FF:000100">
    <property type="entry name" value="Zinc finger 45-like"/>
    <property type="match status" value="2"/>
</dbReference>
<keyword evidence="2 11" id="KW-0479">Metal-binding</keyword>
<accession>A0A336MUM6</accession>
<gene>
    <name evidence="16" type="primary">CSON007754</name>
</gene>
<evidence type="ECO:0000256" key="5">
    <source>
        <dbReference type="ARBA" id="ARBA00022833"/>
    </source>
</evidence>
<protein>
    <submittedName>
        <fullName evidence="16">CSON007754 protein</fullName>
    </submittedName>
</protein>
<dbReference type="EMBL" id="UFQT01002922">
    <property type="protein sequence ID" value="SSX34294.1"/>
    <property type="molecule type" value="Genomic_DNA"/>
</dbReference>
<evidence type="ECO:0000313" key="15">
    <source>
        <dbReference type="EMBL" id="SSX14907.1"/>
    </source>
</evidence>
<reference evidence="15" key="1">
    <citation type="submission" date="2018-04" db="EMBL/GenBank/DDBJ databases">
        <authorList>
            <person name="Go L.Y."/>
            <person name="Mitchell J.A."/>
        </authorList>
    </citation>
    <scope>NUCLEOTIDE SEQUENCE</scope>
    <source>
        <tissue evidence="15">Whole organism</tissue>
    </source>
</reference>
<dbReference type="AlphaFoldDB" id="A0A336MUM6"/>
<evidence type="ECO:0000313" key="16">
    <source>
        <dbReference type="EMBL" id="SSX34294.1"/>
    </source>
</evidence>
<dbReference type="SUPFAM" id="SSF57716">
    <property type="entry name" value="Glucocorticoid receptor-like (DNA-binding domain)"/>
    <property type="match status" value="1"/>
</dbReference>
<feature type="domain" description="C2H2-type" evidence="13">
    <location>
        <begin position="192"/>
        <end position="219"/>
    </location>
</feature>
<dbReference type="Pfam" id="PF13894">
    <property type="entry name" value="zf-C2H2_4"/>
    <property type="match status" value="1"/>
</dbReference>
<evidence type="ECO:0000256" key="3">
    <source>
        <dbReference type="ARBA" id="ARBA00022737"/>
    </source>
</evidence>
<dbReference type="EMBL" id="UFQS01002922">
    <property type="protein sequence ID" value="SSX14907.1"/>
    <property type="molecule type" value="Genomic_DNA"/>
</dbReference>
<proteinExistence type="predicted"/>
<evidence type="ECO:0000256" key="10">
    <source>
        <dbReference type="PROSITE-ProRule" id="PRU00042"/>
    </source>
</evidence>
<dbReference type="VEuPathDB" id="VectorBase:CSON007754"/>
<feature type="domain" description="C2H2-type" evidence="13">
    <location>
        <begin position="248"/>
        <end position="275"/>
    </location>
</feature>
<dbReference type="InterPro" id="IPR013087">
    <property type="entry name" value="Znf_C2H2_type"/>
</dbReference>
<feature type="domain" description="C2H2-type" evidence="13">
    <location>
        <begin position="276"/>
        <end position="299"/>
    </location>
</feature>
<dbReference type="PANTHER" id="PTHR16515:SF49">
    <property type="entry name" value="GASTRULA ZINC FINGER PROTEIN XLCGF49.1-LIKE-RELATED"/>
    <property type="match status" value="1"/>
</dbReference>
<reference evidence="16" key="2">
    <citation type="submission" date="2018-07" db="EMBL/GenBank/DDBJ databases">
        <authorList>
            <person name="Quirk P.G."/>
            <person name="Krulwich T.A."/>
        </authorList>
    </citation>
    <scope>NUCLEOTIDE SEQUENCE</scope>
</reference>
<feature type="domain" description="C2H2-type" evidence="13">
    <location>
        <begin position="161"/>
        <end position="189"/>
    </location>
</feature>
<feature type="binding site" evidence="11">
    <location>
        <position position="7"/>
    </location>
    <ligand>
        <name>Zn(2+)</name>
        <dbReference type="ChEBI" id="CHEBI:29105"/>
    </ligand>
</feature>
<evidence type="ECO:0000256" key="12">
    <source>
        <dbReference type="SAM" id="Coils"/>
    </source>
</evidence>
<dbReference type="GO" id="GO:0005634">
    <property type="term" value="C:nucleus"/>
    <property type="evidence" value="ECO:0007669"/>
    <property type="project" value="UniProtKB-SubCell"/>
</dbReference>
<dbReference type="SMART" id="SM00868">
    <property type="entry name" value="zf-AD"/>
    <property type="match status" value="1"/>
</dbReference>
<organism evidence="16">
    <name type="scientific">Culicoides sonorensis</name>
    <name type="common">Biting midge</name>
    <dbReference type="NCBI Taxonomy" id="179676"/>
    <lineage>
        <taxon>Eukaryota</taxon>
        <taxon>Metazoa</taxon>
        <taxon>Ecdysozoa</taxon>
        <taxon>Arthropoda</taxon>
        <taxon>Hexapoda</taxon>
        <taxon>Insecta</taxon>
        <taxon>Pterygota</taxon>
        <taxon>Neoptera</taxon>
        <taxon>Endopterygota</taxon>
        <taxon>Diptera</taxon>
        <taxon>Nematocera</taxon>
        <taxon>Chironomoidea</taxon>
        <taxon>Ceratopogonidae</taxon>
        <taxon>Ceratopogoninae</taxon>
        <taxon>Culicoides</taxon>
        <taxon>Monoculicoides</taxon>
    </lineage>
</organism>
<feature type="domain" description="C2H2-type" evidence="13">
    <location>
        <begin position="220"/>
        <end position="247"/>
    </location>
</feature>
<dbReference type="InterPro" id="IPR012934">
    <property type="entry name" value="Znf_AD"/>
</dbReference>
<evidence type="ECO:0000256" key="11">
    <source>
        <dbReference type="PROSITE-ProRule" id="PRU01263"/>
    </source>
</evidence>
<dbReference type="Pfam" id="PF07776">
    <property type="entry name" value="zf-AD"/>
    <property type="match status" value="1"/>
</dbReference>
<evidence type="ECO:0000256" key="9">
    <source>
        <dbReference type="ARBA" id="ARBA00023242"/>
    </source>
</evidence>
<dbReference type="GO" id="GO:0008270">
    <property type="term" value="F:zinc ion binding"/>
    <property type="evidence" value="ECO:0007669"/>
    <property type="project" value="UniProtKB-UniRule"/>
</dbReference>
<dbReference type="Gene3D" id="3.30.160.60">
    <property type="entry name" value="Classic Zinc Finger"/>
    <property type="match status" value="4"/>
</dbReference>
<keyword evidence="3" id="KW-0677">Repeat</keyword>
<evidence type="ECO:0000256" key="4">
    <source>
        <dbReference type="ARBA" id="ARBA00022771"/>
    </source>
</evidence>
<keyword evidence="7" id="KW-0238">DNA-binding</keyword>
<sequence>MDSCRICLQESSLSKSLFAETNCLADRINEVFNFEFKITQSEDDPCKICIDCMTDLHHALTFYDNAKAAEQQLALQRDELRVEDDLENEDTTNESELVEEVYSQEEYVHFIEEGEILIEEDKTNLVYIQDDDADPDDSNSDHQNTLIIKNLPKKSDSTILFKCDICSKTYDKKASYQYHMKTKHVATDDRKFECNVCQKKFAFKHEIIRHSRIHTNDKPFSCSVCGKKFTDRSTHLKHEKIHAGVKEHQCDQCPKSFLHKFALDNHYLTHTGEKNFICPNCRKCFARKSKLKDHFYRKHKRIYTKEDEERSRLLLEKLQENNEEIEESNYTSVNQDYMDEFCDEAKIKGEILNKIADLI</sequence>
<name>A0A336MUM6_CULSO</name>
<keyword evidence="8" id="KW-0804">Transcription</keyword>
<dbReference type="PANTHER" id="PTHR16515">
    <property type="entry name" value="PR DOMAIN ZINC FINGER PROTEIN"/>
    <property type="match status" value="1"/>
</dbReference>
<dbReference type="GO" id="GO:0003677">
    <property type="term" value="F:DNA binding"/>
    <property type="evidence" value="ECO:0007669"/>
    <property type="project" value="UniProtKB-KW"/>
</dbReference>
<evidence type="ECO:0000256" key="2">
    <source>
        <dbReference type="ARBA" id="ARBA00022723"/>
    </source>
</evidence>
<keyword evidence="5 11" id="KW-0862">Zinc</keyword>
<evidence type="ECO:0000256" key="6">
    <source>
        <dbReference type="ARBA" id="ARBA00023015"/>
    </source>
</evidence>
<keyword evidence="12" id="KW-0175">Coiled coil</keyword>
<dbReference type="SMART" id="SM00355">
    <property type="entry name" value="ZnF_C2H2"/>
    <property type="match status" value="5"/>
</dbReference>
<dbReference type="SUPFAM" id="SSF57667">
    <property type="entry name" value="beta-beta-alpha zinc fingers"/>
    <property type="match status" value="3"/>
</dbReference>
<dbReference type="InterPro" id="IPR036236">
    <property type="entry name" value="Znf_C2H2_sf"/>
</dbReference>
<keyword evidence="4 10" id="KW-0863">Zinc-finger</keyword>
<evidence type="ECO:0000259" key="14">
    <source>
        <dbReference type="PROSITE" id="PS51915"/>
    </source>
</evidence>
<dbReference type="PROSITE" id="PS00028">
    <property type="entry name" value="ZINC_FINGER_C2H2_1"/>
    <property type="match status" value="5"/>
</dbReference>
<evidence type="ECO:0000256" key="7">
    <source>
        <dbReference type="ARBA" id="ARBA00023125"/>
    </source>
</evidence>
<evidence type="ECO:0000256" key="1">
    <source>
        <dbReference type="ARBA" id="ARBA00004123"/>
    </source>
</evidence>
<keyword evidence="6" id="KW-0805">Transcription regulation</keyword>
<dbReference type="FunFam" id="3.30.160.60:FF:000621">
    <property type="entry name" value="FLT3-interacting zinc finger 1"/>
    <property type="match status" value="1"/>
</dbReference>
<evidence type="ECO:0000256" key="8">
    <source>
        <dbReference type="ARBA" id="ARBA00023163"/>
    </source>
</evidence>
<dbReference type="OMA" id="CEDRFCT"/>
<feature type="binding site" evidence="11">
    <location>
        <position position="4"/>
    </location>
    <ligand>
        <name>Zn(2+)</name>
        <dbReference type="ChEBI" id="CHEBI:29105"/>
    </ligand>
</feature>
<evidence type="ECO:0000259" key="13">
    <source>
        <dbReference type="PROSITE" id="PS50157"/>
    </source>
</evidence>
<keyword evidence="9" id="KW-0539">Nucleus</keyword>
<feature type="coiled-coil region" evidence="12">
    <location>
        <begin position="308"/>
        <end position="335"/>
    </location>
</feature>
<dbReference type="InterPro" id="IPR050331">
    <property type="entry name" value="Zinc_finger"/>
</dbReference>
<dbReference type="PROSITE" id="PS51915">
    <property type="entry name" value="ZAD"/>
    <property type="match status" value="1"/>
</dbReference>